<dbReference type="PANTHER" id="PTHR42993:SF1">
    <property type="entry name" value="MAOC-LIKE DEHYDRATASE DOMAIN-CONTAINING PROTEIN"/>
    <property type="match status" value="1"/>
</dbReference>
<comment type="caution">
    <text evidence="2">The sequence shown here is derived from an EMBL/GenBank/DDBJ whole genome shotgun (WGS) entry which is preliminary data.</text>
</comment>
<dbReference type="InterPro" id="IPR039375">
    <property type="entry name" value="NodN-like"/>
</dbReference>
<dbReference type="InterPro" id="IPR029069">
    <property type="entry name" value="HotDog_dom_sf"/>
</dbReference>
<keyword evidence="3" id="KW-1185">Reference proteome</keyword>
<organism evidence="2 3">
    <name type="scientific">Jiella mangrovi</name>
    <dbReference type="NCBI Taxonomy" id="2821407"/>
    <lineage>
        <taxon>Bacteria</taxon>
        <taxon>Pseudomonadati</taxon>
        <taxon>Pseudomonadota</taxon>
        <taxon>Alphaproteobacteria</taxon>
        <taxon>Hyphomicrobiales</taxon>
        <taxon>Aurantimonadaceae</taxon>
        <taxon>Jiella</taxon>
    </lineage>
</organism>
<dbReference type="Pfam" id="PF01575">
    <property type="entry name" value="MaoC_dehydratas"/>
    <property type="match status" value="1"/>
</dbReference>
<dbReference type="PANTHER" id="PTHR42993">
    <property type="entry name" value="MAOC-LIKE DEHYDRATASE DOMAIN-CONTAINING PROTEIN"/>
    <property type="match status" value="1"/>
</dbReference>
<gene>
    <name evidence="2" type="ORF">J6595_11300</name>
</gene>
<reference evidence="2 3" key="1">
    <citation type="submission" date="2021-04" db="EMBL/GenBank/DDBJ databases">
        <title>Whole genome sequence of Jiella sp. KSK16Y-1.</title>
        <authorList>
            <person name="Tuo L."/>
        </authorList>
    </citation>
    <scope>NUCLEOTIDE SEQUENCE [LARGE SCALE GENOMIC DNA]</scope>
    <source>
        <strain evidence="2 3">KSK16Y-1</strain>
    </source>
</reference>
<feature type="domain" description="MaoC-like" evidence="1">
    <location>
        <begin position="28"/>
        <end position="126"/>
    </location>
</feature>
<dbReference type="CDD" id="cd03450">
    <property type="entry name" value="NodN"/>
    <property type="match status" value="1"/>
</dbReference>
<accession>A0ABS4BHE5</accession>
<protein>
    <submittedName>
        <fullName evidence="2">MaoC family dehydratase</fullName>
    </submittedName>
</protein>
<evidence type="ECO:0000259" key="1">
    <source>
        <dbReference type="Pfam" id="PF01575"/>
    </source>
</evidence>
<sequence>MALNSVAETEALLGERMVPPAEYRALLDGEPLFSPWLTVDQTMIDRFAVATHDHQFIHVDPERAKAETPFGGTIAHGFLTLSLLSTLAYEAIPGVRGMRMGMNYGFDKVRFLNPVKAGARVRGRFRLISLAERAVSLQSGWDAAVEIEGTLKPALSAHWITLTVMTPPES</sequence>
<evidence type="ECO:0000313" key="3">
    <source>
        <dbReference type="Proteomes" id="UP000678276"/>
    </source>
</evidence>
<dbReference type="Proteomes" id="UP000678276">
    <property type="component" value="Unassembled WGS sequence"/>
</dbReference>
<proteinExistence type="predicted"/>
<dbReference type="SUPFAM" id="SSF54637">
    <property type="entry name" value="Thioesterase/thiol ester dehydrase-isomerase"/>
    <property type="match status" value="1"/>
</dbReference>
<dbReference type="EMBL" id="JAGJCF010000006">
    <property type="protein sequence ID" value="MBP0616169.1"/>
    <property type="molecule type" value="Genomic_DNA"/>
</dbReference>
<evidence type="ECO:0000313" key="2">
    <source>
        <dbReference type="EMBL" id="MBP0616169.1"/>
    </source>
</evidence>
<name>A0ABS4BHE5_9HYPH</name>
<dbReference type="InterPro" id="IPR002539">
    <property type="entry name" value="MaoC-like_dom"/>
</dbReference>
<dbReference type="RefSeq" id="WP_209594657.1">
    <property type="nucleotide sequence ID" value="NZ_JAGJCF010000006.1"/>
</dbReference>
<dbReference type="Gene3D" id="3.10.129.10">
    <property type="entry name" value="Hotdog Thioesterase"/>
    <property type="match status" value="1"/>
</dbReference>